<accession>A0A2S6CIC2</accession>
<evidence type="ECO:0000313" key="1">
    <source>
        <dbReference type="EMBL" id="PPJ59461.1"/>
    </source>
</evidence>
<proteinExistence type="predicted"/>
<dbReference type="OrthoDB" id="3646160at2759"/>
<sequence length="222" mass="24996">MAASGALHFFTEDYYATTKEGKWTGPFRFLELARELRDMIYTELLSIPIASGSIMGKTGCYPAILRTSKQMEAEGREILYGDNTREITIRCSDSRMAYVGSGRVISNNVGENYARFDRATHAYVAGMLWDVDKQIAKFKKVLVHLILENDKEGQGHQDYYSGPRGLDEEACMAASHHLYHVISSMASSTVLKTVEIRVDSANFDPMDWTSASSQDIWLQRTL</sequence>
<comment type="caution">
    <text evidence="1">The sequence shown here is derived from an EMBL/GenBank/DDBJ whole genome shotgun (WGS) entry which is preliminary data.</text>
</comment>
<dbReference type="EMBL" id="PNEN01000391">
    <property type="protein sequence ID" value="PPJ59461.1"/>
    <property type="molecule type" value="Genomic_DNA"/>
</dbReference>
<gene>
    <name evidence="1" type="ORF">CBER1_02402</name>
</gene>
<dbReference type="Proteomes" id="UP000237631">
    <property type="component" value="Unassembled WGS sequence"/>
</dbReference>
<keyword evidence="2" id="KW-1185">Reference proteome</keyword>
<reference evidence="2" key="1">
    <citation type="journal article" date="2017" name="bioRxiv">
        <title>Conservation of a gene cluster reveals novel cercosporin biosynthetic mechanisms and extends production to the genus Colletotrichum.</title>
        <authorList>
            <person name="de Jonge R."/>
            <person name="Ebert M.K."/>
            <person name="Huitt-Roehl C.R."/>
            <person name="Pal P."/>
            <person name="Suttle J.C."/>
            <person name="Spanner R.E."/>
            <person name="Neubauer J.D."/>
            <person name="Jurick W.M.II."/>
            <person name="Stott K.A."/>
            <person name="Secor G.A."/>
            <person name="Thomma B.P.H.J."/>
            <person name="Van de Peer Y."/>
            <person name="Townsend C.A."/>
            <person name="Bolton M.D."/>
        </authorList>
    </citation>
    <scope>NUCLEOTIDE SEQUENCE [LARGE SCALE GENOMIC DNA]</scope>
    <source>
        <strain evidence="2">CBS538.71</strain>
    </source>
</reference>
<organism evidence="1 2">
    <name type="scientific">Cercospora berteroae</name>
    <dbReference type="NCBI Taxonomy" id="357750"/>
    <lineage>
        <taxon>Eukaryota</taxon>
        <taxon>Fungi</taxon>
        <taxon>Dikarya</taxon>
        <taxon>Ascomycota</taxon>
        <taxon>Pezizomycotina</taxon>
        <taxon>Dothideomycetes</taxon>
        <taxon>Dothideomycetidae</taxon>
        <taxon>Mycosphaerellales</taxon>
        <taxon>Mycosphaerellaceae</taxon>
        <taxon>Cercospora</taxon>
    </lineage>
</organism>
<protein>
    <submittedName>
        <fullName evidence="1">Uncharacterized protein</fullName>
    </submittedName>
</protein>
<dbReference type="AlphaFoldDB" id="A0A2S6CIC2"/>
<evidence type="ECO:0000313" key="2">
    <source>
        <dbReference type="Proteomes" id="UP000237631"/>
    </source>
</evidence>
<name>A0A2S6CIC2_9PEZI</name>